<dbReference type="RefSeq" id="WP_088521205.1">
    <property type="nucleotide sequence ID" value="NZ_FYDG01000006.1"/>
</dbReference>
<evidence type="ECO:0000256" key="2">
    <source>
        <dbReference type="ARBA" id="ARBA00023002"/>
    </source>
</evidence>
<dbReference type="AlphaFoldDB" id="A0A212RRJ5"/>
<keyword evidence="2" id="KW-0560">Oxidoreductase</keyword>
<dbReference type="PRINTS" id="PR00081">
    <property type="entry name" value="GDHRDH"/>
</dbReference>
<dbReference type="FunFam" id="3.40.50.720:FF:000084">
    <property type="entry name" value="Short-chain dehydrogenase reductase"/>
    <property type="match status" value="1"/>
</dbReference>
<dbReference type="CDD" id="cd05233">
    <property type="entry name" value="SDR_c"/>
    <property type="match status" value="1"/>
</dbReference>
<organism evidence="3 4">
    <name type="scientific">Rhodoblastus acidophilus</name>
    <name type="common">Rhodopseudomonas acidophila</name>
    <dbReference type="NCBI Taxonomy" id="1074"/>
    <lineage>
        <taxon>Bacteria</taxon>
        <taxon>Pseudomonadati</taxon>
        <taxon>Pseudomonadota</taxon>
        <taxon>Alphaproteobacteria</taxon>
        <taxon>Hyphomicrobiales</taxon>
        <taxon>Rhodoblastaceae</taxon>
        <taxon>Rhodoblastus</taxon>
    </lineage>
</organism>
<comment type="similarity">
    <text evidence="1">Belongs to the short-chain dehydrogenases/reductases (SDR) family.</text>
</comment>
<name>A0A212RRJ5_RHOAC</name>
<dbReference type="InterPro" id="IPR036291">
    <property type="entry name" value="NAD(P)-bd_dom_sf"/>
</dbReference>
<keyword evidence="4" id="KW-1185">Reference proteome</keyword>
<gene>
    <name evidence="3" type="ORF">SAMN06265338_106203</name>
</gene>
<evidence type="ECO:0000256" key="1">
    <source>
        <dbReference type="ARBA" id="ARBA00006484"/>
    </source>
</evidence>
<dbReference type="SUPFAM" id="SSF51735">
    <property type="entry name" value="NAD(P)-binding Rossmann-fold domains"/>
    <property type="match status" value="1"/>
</dbReference>
<sequence length="252" mass="25974">MSDPQQPRRIALIGGGSRGIGRAIARALIADGMTVALVARGAEGLRDAAAEFGEACSTHVADVCVAEDCARVLAEICVTRGEPSVLVTCAGSGQSAPPGTETAAEWGRMADVNYLSAANLITAALPHIRNQRGSVVCISSICGHEAFGAPVAYSAAKAALNMMAKGLSRPLGKEGVRINVVSPGNIFVEGGVWDRKLRADPEGVNRMLAQDVPLGRLGRPEDVADAVAFLVSERAAFITGACLVVDGGQLRS</sequence>
<dbReference type="PANTHER" id="PTHR43639">
    <property type="entry name" value="OXIDOREDUCTASE, SHORT-CHAIN DEHYDROGENASE/REDUCTASE FAMILY (AFU_ORTHOLOGUE AFUA_5G02870)"/>
    <property type="match status" value="1"/>
</dbReference>
<dbReference type="Proteomes" id="UP000198418">
    <property type="component" value="Unassembled WGS sequence"/>
</dbReference>
<dbReference type="Pfam" id="PF13561">
    <property type="entry name" value="adh_short_C2"/>
    <property type="match status" value="1"/>
</dbReference>
<dbReference type="Gene3D" id="3.40.50.720">
    <property type="entry name" value="NAD(P)-binding Rossmann-like Domain"/>
    <property type="match status" value="1"/>
</dbReference>
<reference evidence="4" key="1">
    <citation type="submission" date="2017-06" db="EMBL/GenBank/DDBJ databases">
        <authorList>
            <person name="Varghese N."/>
            <person name="Submissions S."/>
        </authorList>
    </citation>
    <scope>NUCLEOTIDE SEQUENCE [LARGE SCALE GENOMIC DNA]</scope>
    <source>
        <strain evidence="4">DSM 137</strain>
    </source>
</reference>
<dbReference type="GO" id="GO:0016491">
    <property type="term" value="F:oxidoreductase activity"/>
    <property type="evidence" value="ECO:0007669"/>
    <property type="project" value="UniProtKB-KW"/>
</dbReference>
<evidence type="ECO:0000313" key="4">
    <source>
        <dbReference type="Proteomes" id="UP000198418"/>
    </source>
</evidence>
<dbReference type="OrthoDB" id="9793325at2"/>
<dbReference type="EMBL" id="FYDG01000006">
    <property type="protein sequence ID" value="SNB75246.1"/>
    <property type="molecule type" value="Genomic_DNA"/>
</dbReference>
<proteinExistence type="inferred from homology"/>
<protein>
    <submittedName>
        <fullName evidence="3">3-oxoacyl-[acyl-carrier protein] reductase</fullName>
    </submittedName>
</protein>
<dbReference type="InterPro" id="IPR002347">
    <property type="entry name" value="SDR_fam"/>
</dbReference>
<dbReference type="PANTHER" id="PTHR43639:SF1">
    <property type="entry name" value="SHORT-CHAIN DEHYDROGENASE_REDUCTASE FAMILY PROTEIN"/>
    <property type="match status" value="1"/>
</dbReference>
<evidence type="ECO:0000313" key="3">
    <source>
        <dbReference type="EMBL" id="SNB75246.1"/>
    </source>
</evidence>
<accession>A0A212RRJ5</accession>